<proteinExistence type="inferred from homology"/>
<keyword evidence="3 5" id="KW-0479">Metal-binding</keyword>
<keyword evidence="2 5" id="KW-0540">Nuclease</keyword>
<evidence type="ECO:0000256" key="2">
    <source>
        <dbReference type="ARBA" id="ARBA00022722"/>
    </source>
</evidence>
<dbReference type="InterPro" id="IPR006226">
    <property type="entry name" value="Mtu_PIN"/>
</dbReference>
<evidence type="ECO:0000256" key="1">
    <source>
        <dbReference type="ARBA" id="ARBA00022649"/>
    </source>
</evidence>
<evidence type="ECO:0000256" key="3">
    <source>
        <dbReference type="ARBA" id="ARBA00022723"/>
    </source>
</evidence>
<feature type="domain" description="PIN" evidence="6">
    <location>
        <begin position="2"/>
        <end position="133"/>
    </location>
</feature>
<evidence type="ECO:0000256" key="4">
    <source>
        <dbReference type="ARBA" id="ARBA00022801"/>
    </source>
</evidence>
<sequence length="142" mass="16068">MILPDVNLLIHAHNVDSAVHERARRWWDSCLAGNEGVGLAWVVMLGFIRIVTNRRIFERPLAVTDATARLEQWLAQPHVHVALPSDHHFARLRAELERLGAAGNLTTDAHLAVLAMERNYVLYSTDGDFARFPGLRWVDPCK</sequence>
<dbReference type="HAMAP" id="MF_00265">
    <property type="entry name" value="VapC_Nob1"/>
    <property type="match status" value="1"/>
</dbReference>
<dbReference type="NCBIfam" id="TIGR00028">
    <property type="entry name" value="Mtu_PIN_fam"/>
    <property type="match status" value="1"/>
</dbReference>
<keyword evidence="4 5" id="KW-0378">Hydrolase</keyword>
<evidence type="ECO:0000313" key="7">
    <source>
        <dbReference type="EMBL" id="RBP10636.1"/>
    </source>
</evidence>
<comment type="function">
    <text evidence="5">Toxic component of a toxin-antitoxin (TA) system. An RNase.</text>
</comment>
<dbReference type="EC" id="3.1.-.-" evidence="5"/>
<keyword evidence="5" id="KW-0800">Toxin</keyword>
<dbReference type="EMBL" id="QNRK01000018">
    <property type="protein sequence ID" value="RBP10636.1"/>
    <property type="molecule type" value="Genomic_DNA"/>
</dbReference>
<name>A0A366F931_9HYPH</name>
<dbReference type="RefSeq" id="WP_113890453.1">
    <property type="nucleotide sequence ID" value="NZ_QNRK01000018.1"/>
</dbReference>
<dbReference type="InterPro" id="IPR002716">
    <property type="entry name" value="PIN_dom"/>
</dbReference>
<dbReference type="Pfam" id="PF01850">
    <property type="entry name" value="PIN"/>
    <property type="match status" value="1"/>
</dbReference>
<gene>
    <name evidence="5" type="primary">vapC</name>
    <name evidence="7" type="ORF">DFR50_118123</name>
</gene>
<dbReference type="Gene3D" id="3.40.50.1010">
    <property type="entry name" value="5'-nuclease"/>
    <property type="match status" value="1"/>
</dbReference>
<dbReference type="SUPFAM" id="SSF88723">
    <property type="entry name" value="PIN domain-like"/>
    <property type="match status" value="1"/>
</dbReference>
<dbReference type="Proteomes" id="UP000253529">
    <property type="component" value="Unassembled WGS sequence"/>
</dbReference>
<comment type="cofactor">
    <cofactor evidence="5">
        <name>Mg(2+)</name>
        <dbReference type="ChEBI" id="CHEBI:18420"/>
    </cofactor>
</comment>
<dbReference type="InterPro" id="IPR029060">
    <property type="entry name" value="PIN-like_dom_sf"/>
</dbReference>
<comment type="similarity">
    <text evidence="5">Belongs to the PINc/VapC protein family.</text>
</comment>
<dbReference type="OrthoDB" id="556169at2"/>
<dbReference type="InterPro" id="IPR022907">
    <property type="entry name" value="VapC_family"/>
</dbReference>
<dbReference type="AlphaFoldDB" id="A0A366F931"/>
<comment type="caution">
    <text evidence="7">The sequence shown here is derived from an EMBL/GenBank/DDBJ whole genome shotgun (WGS) entry which is preliminary data.</text>
</comment>
<dbReference type="GO" id="GO:0045926">
    <property type="term" value="P:negative regulation of growth"/>
    <property type="evidence" value="ECO:0007669"/>
    <property type="project" value="UniProtKB-ARBA"/>
</dbReference>
<reference evidence="7 8" key="1">
    <citation type="submission" date="2018-06" db="EMBL/GenBank/DDBJ databases">
        <title>Genomic Encyclopedia of Type Strains, Phase IV (KMG-IV): sequencing the most valuable type-strain genomes for metagenomic binning, comparative biology and taxonomic classification.</title>
        <authorList>
            <person name="Goeker M."/>
        </authorList>
    </citation>
    <scope>NUCLEOTIDE SEQUENCE [LARGE SCALE GENOMIC DNA]</scope>
    <source>
        <strain evidence="7 8">DSM 24875</strain>
    </source>
</reference>
<keyword evidence="1 5" id="KW-1277">Toxin-antitoxin system</keyword>
<protein>
    <recommendedName>
        <fullName evidence="5">Ribonuclease VapC</fullName>
        <shortName evidence="5">RNase VapC</shortName>
        <ecNumber evidence="5">3.1.-.-</ecNumber>
    </recommendedName>
    <alternativeName>
        <fullName evidence="5">Toxin VapC</fullName>
    </alternativeName>
</protein>
<evidence type="ECO:0000313" key="8">
    <source>
        <dbReference type="Proteomes" id="UP000253529"/>
    </source>
</evidence>
<feature type="binding site" evidence="5">
    <location>
        <position position="108"/>
    </location>
    <ligand>
        <name>Mg(2+)</name>
        <dbReference type="ChEBI" id="CHEBI:18420"/>
    </ligand>
</feature>
<dbReference type="GO" id="GO:0090729">
    <property type="term" value="F:toxin activity"/>
    <property type="evidence" value="ECO:0007669"/>
    <property type="project" value="UniProtKB-KW"/>
</dbReference>
<accession>A0A366F931</accession>
<feature type="binding site" evidence="5">
    <location>
        <position position="5"/>
    </location>
    <ligand>
        <name>Mg(2+)</name>
        <dbReference type="ChEBI" id="CHEBI:18420"/>
    </ligand>
</feature>
<keyword evidence="8" id="KW-1185">Reference proteome</keyword>
<dbReference type="GO" id="GO:0004540">
    <property type="term" value="F:RNA nuclease activity"/>
    <property type="evidence" value="ECO:0007669"/>
    <property type="project" value="InterPro"/>
</dbReference>
<dbReference type="GO" id="GO:0016788">
    <property type="term" value="F:hydrolase activity, acting on ester bonds"/>
    <property type="evidence" value="ECO:0007669"/>
    <property type="project" value="InterPro"/>
</dbReference>
<dbReference type="GO" id="GO:0000287">
    <property type="term" value="F:magnesium ion binding"/>
    <property type="evidence" value="ECO:0007669"/>
    <property type="project" value="UniProtKB-UniRule"/>
</dbReference>
<evidence type="ECO:0000259" key="6">
    <source>
        <dbReference type="Pfam" id="PF01850"/>
    </source>
</evidence>
<keyword evidence="5" id="KW-0460">Magnesium</keyword>
<organism evidence="7 8">
    <name type="scientific">Roseiarcus fermentans</name>
    <dbReference type="NCBI Taxonomy" id="1473586"/>
    <lineage>
        <taxon>Bacteria</taxon>
        <taxon>Pseudomonadati</taxon>
        <taxon>Pseudomonadota</taxon>
        <taxon>Alphaproteobacteria</taxon>
        <taxon>Hyphomicrobiales</taxon>
        <taxon>Roseiarcaceae</taxon>
        <taxon>Roseiarcus</taxon>
    </lineage>
</organism>
<evidence type="ECO:0000256" key="5">
    <source>
        <dbReference type="HAMAP-Rule" id="MF_00265"/>
    </source>
</evidence>